<accession>A0A1R4HG68</accession>
<reference evidence="12" key="1">
    <citation type="submission" date="2017-02" db="EMBL/GenBank/DDBJ databases">
        <authorList>
            <person name="Daims H."/>
        </authorList>
    </citation>
    <scope>NUCLEOTIDE SEQUENCE [LARGE SCALE GENOMIC DNA]</scope>
</reference>
<dbReference type="PANTHER" id="PTHR43344:SF2">
    <property type="entry name" value="PHOSPHOSERINE PHOSPHATASE"/>
    <property type="match status" value="1"/>
</dbReference>
<proteinExistence type="predicted"/>
<keyword evidence="12" id="KW-1185">Reference proteome</keyword>
<keyword evidence="7" id="KW-0460">Magnesium</keyword>
<comment type="cofactor">
    <cofactor evidence="1">
        <name>Mg(2+)</name>
        <dbReference type="ChEBI" id="CHEBI:18420"/>
    </cofactor>
</comment>
<dbReference type="GO" id="GO:0006564">
    <property type="term" value="P:L-serine biosynthetic process"/>
    <property type="evidence" value="ECO:0007669"/>
    <property type="project" value="UniProtKB-KW"/>
</dbReference>
<dbReference type="SUPFAM" id="SSF56784">
    <property type="entry name" value="HAD-like"/>
    <property type="match status" value="1"/>
</dbReference>
<evidence type="ECO:0000256" key="7">
    <source>
        <dbReference type="ARBA" id="ARBA00022842"/>
    </source>
</evidence>
<evidence type="ECO:0000313" key="11">
    <source>
        <dbReference type="EMBL" id="SJM95207.1"/>
    </source>
</evidence>
<dbReference type="EMBL" id="FUKJ01000412">
    <property type="protein sequence ID" value="SJM95207.1"/>
    <property type="molecule type" value="Genomic_DNA"/>
</dbReference>
<dbReference type="InterPro" id="IPR050582">
    <property type="entry name" value="HAD-like_SerB"/>
</dbReference>
<organism evidence="11 12">
    <name type="scientific">Crenothrix polyspora</name>
    <dbReference type="NCBI Taxonomy" id="360316"/>
    <lineage>
        <taxon>Bacteria</taxon>
        <taxon>Pseudomonadati</taxon>
        <taxon>Pseudomonadota</taxon>
        <taxon>Gammaproteobacteria</taxon>
        <taxon>Methylococcales</taxon>
        <taxon>Crenotrichaceae</taxon>
        <taxon>Crenothrix</taxon>
    </lineage>
</organism>
<dbReference type="GO" id="GO:0036424">
    <property type="term" value="F:L-phosphoserine phosphatase activity"/>
    <property type="evidence" value="ECO:0007669"/>
    <property type="project" value="RHEA"/>
</dbReference>
<dbReference type="InterPro" id="IPR036412">
    <property type="entry name" value="HAD-like_sf"/>
</dbReference>
<comment type="pathway">
    <text evidence="2">Amino-acid biosynthesis; L-serine biosynthesis; L-serine from 3-phospho-D-glycerate: step 3/3.</text>
</comment>
<dbReference type="AlphaFoldDB" id="A0A1R4HG68"/>
<comment type="catalytic activity">
    <reaction evidence="10">
        <text>O-phospho-D-serine + H2O = D-serine + phosphate</text>
        <dbReference type="Rhea" id="RHEA:24873"/>
        <dbReference type="ChEBI" id="CHEBI:15377"/>
        <dbReference type="ChEBI" id="CHEBI:35247"/>
        <dbReference type="ChEBI" id="CHEBI:43474"/>
        <dbReference type="ChEBI" id="CHEBI:58680"/>
        <dbReference type="EC" id="3.1.3.3"/>
    </reaction>
</comment>
<dbReference type="PANTHER" id="PTHR43344">
    <property type="entry name" value="PHOSPHOSERINE PHOSPHATASE"/>
    <property type="match status" value="1"/>
</dbReference>
<dbReference type="EC" id="3.1.3.3" evidence="3"/>
<evidence type="ECO:0000256" key="4">
    <source>
        <dbReference type="ARBA" id="ARBA00022605"/>
    </source>
</evidence>
<dbReference type="GO" id="GO:0005737">
    <property type="term" value="C:cytoplasm"/>
    <property type="evidence" value="ECO:0007669"/>
    <property type="project" value="TreeGrafter"/>
</dbReference>
<dbReference type="GO" id="GO:0000287">
    <property type="term" value="F:magnesium ion binding"/>
    <property type="evidence" value="ECO:0007669"/>
    <property type="project" value="TreeGrafter"/>
</dbReference>
<dbReference type="NCBIfam" id="TIGR01488">
    <property type="entry name" value="HAD-SF-IB"/>
    <property type="match status" value="1"/>
</dbReference>
<evidence type="ECO:0000256" key="9">
    <source>
        <dbReference type="ARBA" id="ARBA00048138"/>
    </source>
</evidence>
<evidence type="ECO:0000256" key="2">
    <source>
        <dbReference type="ARBA" id="ARBA00005135"/>
    </source>
</evidence>
<dbReference type="Proteomes" id="UP000195442">
    <property type="component" value="Unassembled WGS sequence"/>
</dbReference>
<evidence type="ECO:0000256" key="10">
    <source>
        <dbReference type="ARBA" id="ARBA00048523"/>
    </source>
</evidence>
<keyword evidence="5" id="KW-0479">Metal-binding</keyword>
<evidence type="ECO:0000256" key="3">
    <source>
        <dbReference type="ARBA" id="ARBA00012640"/>
    </source>
</evidence>
<evidence type="ECO:0000256" key="8">
    <source>
        <dbReference type="ARBA" id="ARBA00023299"/>
    </source>
</evidence>
<dbReference type="Gene3D" id="1.10.150.210">
    <property type="entry name" value="Phosphoserine phosphatase, domain 2"/>
    <property type="match status" value="1"/>
</dbReference>
<dbReference type="Gene3D" id="3.40.50.1000">
    <property type="entry name" value="HAD superfamily/HAD-like"/>
    <property type="match status" value="1"/>
</dbReference>
<dbReference type="Pfam" id="PF12710">
    <property type="entry name" value="HAD"/>
    <property type="match status" value="1"/>
</dbReference>
<keyword evidence="8" id="KW-0718">Serine biosynthesis</keyword>
<evidence type="ECO:0000313" key="12">
    <source>
        <dbReference type="Proteomes" id="UP000195442"/>
    </source>
</evidence>
<name>A0A1R4HG68_9GAMM</name>
<protein>
    <recommendedName>
        <fullName evidence="3">phosphoserine phosphatase</fullName>
        <ecNumber evidence="3">3.1.3.3</ecNumber>
    </recommendedName>
</protein>
<keyword evidence="4" id="KW-0028">Amino-acid biosynthesis</keyword>
<sequence length="212" mass="22938">MSFDVICFDCDSTLSKIEGIDELARRVGMAEEMSRLTDLAMNGVVPLQDVYGRRLEAIKPDSASIDWVAQLYITEIVEGVKELFDTLLVQGKTVHVISGGLRQAIMPLAAFLGLPESHVHAVDVYFNDDGSYRGFDETSPLARAGGKAEVVGVLKGNASIVMIGDGKTDMEAKQAGAYVIGFGGVADRQIVRELADFYTVEPSLLAIFPYIS</sequence>
<evidence type="ECO:0000256" key="5">
    <source>
        <dbReference type="ARBA" id="ARBA00022723"/>
    </source>
</evidence>
<comment type="catalytic activity">
    <reaction evidence="9">
        <text>O-phospho-L-serine + H2O = L-serine + phosphate</text>
        <dbReference type="Rhea" id="RHEA:21208"/>
        <dbReference type="ChEBI" id="CHEBI:15377"/>
        <dbReference type="ChEBI" id="CHEBI:33384"/>
        <dbReference type="ChEBI" id="CHEBI:43474"/>
        <dbReference type="ChEBI" id="CHEBI:57524"/>
        <dbReference type="EC" id="3.1.3.3"/>
    </reaction>
</comment>
<dbReference type="RefSeq" id="WP_087148103.1">
    <property type="nucleotide sequence ID" value="NZ_FUKJ01000412.1"/>
</dbReference>
<gene>
    <name evidence="11" type="ORF">CRENPOLYSF2_490013</name>
</gene>
<dbReference type="InterPro" id="IPR023214">
    <property type="entry name" value="HAD_sf"/>
</dbReference>
<dbReference type="OrthoDB" id="9790031at2"/>
<evidence type="ECO:0000256" key="6">
    <source>
        <dbReference type="ARBA" id="ARBA00022801"/>
    </source>
</evidence>
<evidence type="ECO:0000256" key="1">
    <source>
        <dbReference type="ARBA" id="ARBA00001946"/>
    </source>
</evidence>
<keyword evidence="6 11" id="KW-0378">Hydrolase</keyword>